<dbReference type="GO" id="GO:0008999">
    <property type="term" value="F:protein-N-terminal-alanine acetyltransferase activity"/>
    <property type="evidence" value="ECO:0007669"/>
    <property type="project" value="UniProtKB-EC"/>
</dbReference>
<dbReference type="NCBIfam" id="TIGR01575">
    <property type="entry name" value="rimI"/>
    <property type="match status" value="1"/>
</dbReference>
<evidence type="ECO:0000256" key="3">
    <source>
        <dbReference type="ARBA" id="ARBA00022679"/>
    </source>
</evidence>
<organism evidence="6 7">
    <name type="scientific">Acaryochloris thomasi RCC1774</name>
    <dbReference type="NCBI Taxonomy" id="1764569"/>
    <lineage>
        <taxon>Bacteria</taxon>
        <taxon>Bacillati</taxon>
        <taxon>Cyanobacteriota</taxon>
        <taxon>Cyanophyceae</taxon>
        <taxon>Acaryochloridales</taxon>
        <taxon>Acaryochloridaceae</taxon>
        <taxon>Acaryochloris</taxon>
        <taxon>Acaryochloris thomasi</taxon>
    </lineage>
</organism>
<feature type="domain" description="N-acetyltransferase" evidence="5">
    <location>
        <begin position="6"/>
        <end position="154"/>
    </location>
</feature>
<dbReference type="InterPro" id="IPR050680">
    <property type="entry name" value="YpeA/RimI_acetyltransf"/>
</dbReference>
<dbReference type="OrthoDB" id="9794566at2"/>
<dbReference type="SUPFAM" id="SSF55729">
    <property type="entry name" value="Acyl-CoA N-acyltransferases (Nat)"/>
    <property type="match status" value="1"/>
</dbReference>
<keyword evidence="3 6" id="KW-0808">Transferase</keyword>
<sequence length="187" mass="21166">MQSESIKLRFLDAALLPAAVELDRRALGGIWTLDGYRQEFERSSSALVGLVKYQGQDINLLGMGCLWGIDDEAHIILLAVDPVYHRQGFGQLLLWGMLAIASQRNLTRATLEVRASNQAALSLYQKFEFQIAGQRKGYYSETDEDALILWLGKIQTPAFQQNLKDQQCDIKKRMESYGFNLSFDIKS</sequence>
<dbReference type="InterPro" id="IPR016181">
    <property type="entry name" value="Acyl_CoA_acyltransferase"/>
</dbReference>
<dbReference type="AlphaFoldDB" id="A0A2W1JPG8"/>
<reference evidence="6 7" key="1">
    <citation type="journal article" date="2018" name="Sci. Rep.">
        <title>A novel species of the marine cyanobacterium Acaryochloris with a unique pigment content and lifestyle.</title>
        <authorList>
            <person name="Partensky F."/>
            <person name="Six C."/>
            <person name="Ratin M."/>
            <person name="Garczarek L."/>
            <person name="Vaulot D."/>
            <person name="Probert I."/>
            <person name="Calteau A."/>
            <person name="Gourvil P."/>
            <person name="Marie D."/>
            <person name="Grebert T."/>
            <person name="Bouchier C."/>
            <person name="Le Panse S."/>
            <person name="Gachenot M."/>
            <person name="Rodriguez F."/>
            <person name="Garrido J.L."/>
        </authorList>
    </citation>
    <scope>NUCLEOTIDE SEQUENCE [LARGE SCALE GENOMIC DNA]</scope>
    <source>
        <strain evidence="6 7">RCC1774</strain>
    </source>
</reference>
<dbReference type="PANTHER" id="PTHR43420:SF44">
    <property type="entry name" value="ACETYLTRANSFERASE YPEA"/>
    <property type="match status" value="1"/>
</dbReference>
<dbReference type="EMBL" id="PQWO01000006">
    <property type="protein sequence ID" value="PZD73315.1"/>
    <property type="molecule type" value="Genomic_DNA"/>
</dbReference>
<evidence type="ECO:0000256" key="1">
    <source>
        <dbReference type="ARBA" id="ARBA00005395"/>
    </source>
</evidence>
<dbReference type="PROSITE" id="PS51186">
    <property type="entry name" value="GNAT"/>
    <property type="match status" value="1"/>
</dbReference>
<accession>A0A2W1JPG8</accession>
<dbReference type="InterPro" id="IPR006464">
    <property type="entry name" value="AcTrfase_RimI/Ard1"/>
</dbReference>
<dbReference type="Proteomes" id="UP000248857">
    <property type="component" value="Unassembled WGS sequence"/>
</dbReference>
<comment type="caution">
    <text evidence="6">The sequence shown here is derived from an EMBL/GenBank/DDBJ whole genome shotgun (WGS) entry which is preliminary data.</text>
</comment>
<keyword evidence="4 6" id="KW-0012">Acyltransferase</keyword>
<gene>
    <name evidence="6" type="primary">rimI_1</name>
    <name evidence="6" type="ORF">C1752_02279</name>
</gene>
<proteinExistence type="inferred from homology"/>
<dbReference type="InterPro" id="IPR000182">
    <property type="entry name" value="GNAT_dom"/>
</dbReference>
<evidence type="ECO:0000313" key="6">
    <source>
        <dbReference type="EMBL" id="PZD73315.1"/>
    </source>
</evidence>
<dbReference type="Gene3D" id="3.40.630.30">
    <property type="match status" value="1"/>
</dbReference>
<evidence type="ECO:0000256" key="4">
    <source>
        <dbReference type="ARBA" id="ARBA00023315"/>
    </source>
</evidence>
<comment type="similarity">
    <text evidence="1">Belongs to the acetyltransferase family. RimI subfamily.</text>
</comment>
<keyword evidence="2" id="KW-0963">Cytoplasm</keyword>
<evidence type="ECO:0000313" key="7">
    <source>
        <dbReference type="Proteomes" id="UP000248857"/>
    </source>
</evidence>
<keyword evidence="7" id="KW-1185">Reference proteome</keyword>
<dbReference type="RefSeq" id="WP_110986239.1">
    <property type="nucleotide sequence ID" value="NZ_CAWNWM010000006.1"/>
</dbReference>
<dbReference type="Pfam" id="PF00583">
    <property type="entry name" value="Acetyltransf_1"/>
    <property type="match status" value="1"/>
</dbReference>
<name>A0A2W1JPG8_9CYAN</name>
<dbReference type="PANTHER" id="PTHR43420">
    <property type="entry name" value="ACETYLTRANSFERASE"/>
    <property type="match status" value="1"/>
</dbReference>
<dbReference type="CDD" id="cd04301">
    <property type="entry name" value="NAT_SF"/>
    <property type="match status" value="1"/>
</dbReference>
<protein>
    <submittedName>
        <fullName evidence="6">Ribosomal-protein-alanine acetyltransferase</fullName>
        <ecNumber evidence="6">2.3.1.267</ecNumber>
    </submittedName>
</protein>
<evidence type="ECO:0000256" key="2">
    <source>
        <dbReference type="ARBA" id="ARBA00022490"/>
    </source>
</evidence>
<dbReference type="EC" id="2.3.1.267" evidence="6"/>
<evidence type="ECO:0000259" key="5">
    <source>
        <dbReference type="PROSITE" id="PS51186"/>
    </source>
</evidence>